<dbReference type="PANTHER" id="PTHR42080">
    <property type="entry name" value="SRR1 DOMAIN-CONTAINING PROTEIN"/>
    <property type="match status" value="1"/>
</dbReference>
<dbReference type="Pfam" id="PF07985">
    <property type="entry name" value="SRR1"/>
    <property type="match status" value="1"/>
</dbReference>
<protein>
    <recommendedName>
        <fullName evidence="2">SRR1-like domain-containing protein</fullName>
    </recommendedName>
</protein>
<proteinExistence type="predicted"/>
<dbReference type="OrthoDB" id="5318346at2759"/>
<feature type="domain" description="SRR1-like" evidence="2">
    <location>
        <begin position="111"/>
        <end position="251"/>
    </location>
</feature>
<sequence length="289" mass="32606">MPHTSRKKKSLHNKRREILDDDGWTRITSSFSASPPTIQTHSTHSESEQNSNWTAGGDAIKELSPPISLPMSVAKGSTLETMRAQFAGIEVRWRETNLCKMLEQTLTDKIWTGKCKVSNCAVFGTGSFCGDAVHWIDRHESAYFQLAAFRTVVKAMERLQAHPLRAYAQEPYYNDLDGLFLASLNITKVDHPKGFELLDRDSFVYSPAAEQEVESQIMSCGPRIWLHRSFGHSLLGSQEAKASFEAKTKFKQGHEHAEMPELVLKNFPFHGSVMWWRKDDGIPGHVQAS</sequence>
<dbReference type="PANTHER" id="PTHR42080:SF1">
    <property type="entry name" value="SRR1-LIKE DOMAIN-CONTAINING PROTEIN"/>
    <property type="match status" value="1"/>
</dbReference>
<keyword evidence="4" id="KW-1185">Reference proteome</keyword>
<feature type="compositionally biased region" description="Polar residues" evidence="1">
    <location>
        <begin position="30"/>
        <end position="54"/>
    </location>
</feature>
<dbReference type="InterPro" id="IPR012942">
    <property type="entry name" value="SRR1-like"/>
</dbReference>
<evidence type="ECO:0000313" key="4">
    <source>
        <dbReference type="Proteomes" id="UP000053789"/>
    </source>
</evidence>
<gene>
    <name evidence="3" type="ORF">Z519_09814</name>
</gene>
<reference evidence="3" key="1">
    <citation type="submission" date="2015-01" db="EMBL/GenBank/DDBJ databases">
        <title>The Genome Sequence of Cladophialophora bantiana CBS 173.52.</title>
        <authorList>
            <consortium name="The Broad Institute Genomics Platform"/>
            <person name="Cuomo C."/>
            <person name="de Hoog S."/>
            <person name="Gorbushina A."/>
            <person name="Stielow B."/>
            <person name="Teixiera M."/>
            <person name="Abouelleil A."/>
            <person name="Chapman S.B."/>
            <person name="Priest M."/>
            <person name="Young S.K."/>
            <person name="Wortman J."/>
            <person name="Nusbaum C."/>
            <person name="Birren B."/>
        </authorList>
    </citation>
    <scope>NUCLEOTIDE SEQUENCE [LARGE SCALE GENOMIC DNA]</scope>
    <source>
        <strain evidence="3">CBS 173.52</strain>
    </source>
</reference>
<feature type="region of interest" description="Disordered" evidence="1">
    <location>
        <begin position="30"/>
        <end position="59"/>
    </location>
</feature>
<dbReference type="VEuPathDB" id="FungiDB:Z519_09814"/>
<organism evidence="3 4">
    <name type="scientific">Cladophialophora bantiana (strain ATCC 10958 / CBS 173.52 / CDC B-1940 / NIH 8579)</name>
    <name type="common">Xylohypha bantiana</name>
    <dbReference type="NCBI Taxonomy" id="1442370"/>
    <lineage>
        <taxon>Eukaryota</taxon>
        <taxon>Fungi</taxon>
        <taxon>Dikarya</taxon>
        <taxon>Ascomycota</taxon>
        <taxon>Pezizomycotina</taxon>
        <taxon>Eurotiomycetes</taxon>
        <taxon>Chaetothyriomycetidae</taxon>
        <taxon>Chaetothyriales</taxon>
        <taxon>Herpotrichiellaceae</taxon>
        <taxon>Cladophialophora</taxon>
    </lineage>
</organism>
<dbReference type="Proteomes" id="UP000053789">
    <property type="component" value="Unassembled WGS sequence"/>
</dbReference>
<evidence type="ECO:0000313" key="3">
    <source>
        <dbReference type="EMBL" id="KIW89658.1"/>
    </source>
</evidence>
<dbReference type="HOGENOM" id="CLU_048152_2_0_1"/>
<accession>A0A0D2H8S3</accession>
<evidence type="ECO:0000259" key="2">
    <source>
        <dbReference type="Pfam" id="PF07985"/>
    </source>
</evidence>
<evidence type="ECO:0000256" key="1">
    <source>
        <dbReference type="SAM" id="MobiDB-lite"/>
    </source>
</evidence>
<dbReference type="RefSeq" id="XP_016616327.1">
    <property type="nucleotide sequence ID" value="XM_016767535.1"/>
</dbReference>
<dbReference type="EMBL" id="KN846995">
    <property type="protein sequence ID" value="KIW89658.1"/>
    <property type="molecule type" value="Genomic_DNA"/>
</dbReference>
<dbReference type="GeneID" id="27702742"/>
<name>A0A0D2H8S3_CLAB1</name>
<dbReference type="AlphaFoldDB" id="A0A0D2H8S3"/>